<organism evidence="1 2">
    <name type="scientific">Streptomyces griseoruber</name>
    <dbReference type="NCBI Taxonomy" id="1943"/>
    <lineage>
        <taxon>Bacteria</taxon>
        <taxon>Bacillati</taxon>
        <taxon>Actinomycetota</taxon>
        <taxon>Actinomycetes</taxon>
        <taxon>Kitasatosporales</taxon>
        <taxon>Streptomycetaceae</taxon>
        <taxon>Streptomyces</taxon>
    </lineage>
</organism>
<dbReference type="AlphaFoldDB" id="A0A101SWA2"/>
<proteinExistence type="predicted"/>
<dbReference type="InterPro" id="IPR011989">
    <property type="entry name" value="ARM-like"/>
</dbReference>
<dbReference type="RefSeq" id="WP_055632748.1">
    <property type="nucleotide sequence ID" value="NZ_KQ948771.1"/>
</dbReference>
<accession>A0A101SWA2</accession>
<comment type="caution">
    <text evidence="1">The sequence shown here is derived from an EMBL/GenBank/DDBJ whole genome shotgun (WGS) entry which is preliminary data.</text>
</comment>
<sequence>MTVDGMSARLERAGLEIADPWYSEGPLPPREAWRRVTSGETAPLVTLPGDRLAEVDARWHRLAAENGFFEGDGLFLVEIDGPRPGSGPRHWARVRLTPGWDLTGGLRPAPDGQAEFVAMAVGGDTLLGVTADADGVRITVVDRIAERVEAEALRAAEETPRQREEAWESLLAGASRKFWLLWAESLGGNPGVPDDLRIELLGLSGALPYYRQSAAVVEAAMAHEDPSVRARFAEYQRNLTAEQLGRLIVAETEARYRAYLIWTARHKGLPSAVCEQLVTDPSFAVREELAQLPGLPVPVLAALSADSHACVRAAACGPAWPHLDERTREGLLHDDDGSVRTAALLRHHEDHPVPRSVFEAAEPGVQARMVEGCRLARDLAERVTRDEDPARRRSLARNPFLETDLVLVLGEDHDGDVRFQASVHPRLSEEERARIDFPFEPRSMSRDLDWVAALHGDPDAMRRLAASAHPVVRRGVARARHLPPDVVERLARDEDRIVHLFLAESCEDAPAELLLSVWRWWTGSFSHPNRPHSHPNFPRRDLLRYADDPSPRMRRLALDDPDSTPELVERFGRDVSDEVRARAADDPRLSAASAVRLLSDPYDTVRAAAARHPELPARTLVGLLRDLATAETAARHPGLPVPVMRRILEEARAALA</sequence>
<gene>
    <name evidence="1" type="ORF">AQJ64_23085</name>
</gene>
<reference evidence="1 2" key="1">
    <citation type="submission" date="2015-10" db="EMBL/GenBank/DDBJ databases">
        <title>Draft genome sequence of Streptomyces griseoruber DSM 40281, type strain for the species Streptomyces griseoruber.</title>
        <authorList>
            <person name="Ruckert C."/>
            <person name="Winkler A."/>
            <person name="Kalinowski J."/>
            <person name="Kampfer P."/>
            <person name="Glaeser S."/>
        </authorList>
    </citation>
    <scope>NUCLEOTIDE SEQUENCE [LARGE SCALE GENOMIC DNA]</scope>
    <source>
        <strain evidence="1 2">DSM 40281</strain>
    </source>
</reference>
<evidence type="ECO:0000313" key="2">
    <source>
        <dbReference type="Proteomes" id="UP000052982"/>
    </source>
</evidence>
<dbReference type="Proteomes" id="UP000052982">
    <property type="component" value="Unassembled WGS sequence"/>
</dbReference>
<protein>
    <recommendedName>
        <fullName evidence="3">PE-PGRS family protein</fullName>
    </recommendedName>
</protein>
<evidence type="ECO:0008006" key="3">
    <source>
        <dbReference type="Google" id="ProtNLM"/>
    </source>
</evidence>
<dbReference type="Gene3D" id="1.25.10.10">
    <property type="entry name" value="Leucine-rich Repeat Variant"/>
    <property type="match status" value="2"/>
</dbReference>
<name>A0A101SWA2_9ACTN</name>
<evidence type="ECO:0000313" key="1">
    <source>
        <dbReference type="EMBL" id="KUN81287.1"/>
    </source>
</evidence>
<dbReference type="EMBL" id="LMWW01000036">
    <property type="protein sequence ID" value="KUN81287.1"/>
    <property type="molecule type" value="Genomic_DNA"/>
</dbReference>
<keyword evidence="2" id="KW-1185">Reference proteome</keyword>
<dbReference type="STRING" id="1943.AQJ64_23085"/>